<dbReference type="RefSeq" id="WP_264325942.1">
    <property type="nucleotide sequence ID" value="NZ_JADEXQ010000053.1"/>
</dbReference>
<evidence type="ECO:0000313" key="3">
    <source>
        <dbReference type="EMBL" id="MBE9031114.1"/>
    </source>
</evidence>
<accession>A0A928Z3W7</accession>
<sequence>MLKRLIPLLIGTALLTGSSFAAQAKPVFQLKPKPGVAQPYCVDKGQIFLNRCAANWYNTADFLRQQLVKDYTVGFDPETTAEFTAIQANWTAFRDEHCELAALQVKGGSLHPLVYNSCRAKLTNDRIADLQKWAPYQRPDLIVFQLLEGNEQKLLQKLKGGELYRKSETLWRNYRDAHCQFERAQSTDATPTGVFAAKPASCENRLAQLRSKQIEPLIDLDW</sequence>
<keyword evidence="4" id="KW-1185">Reference proteome</keyword>
<comment type="caution">
    <text evidence="3">The sequence shown here is derived from an EMBL/GenBank/DDBJ whole genome shotgun (WGS) entry which is preliminary data.</text>
</comment>
<keyword evidence="1" id="KW-0732">Signal</keyword>
<protein>
    <submittedName>
        <fullName evidence="3">DUF1311 domain-containing protein</fullName>
    </submittedName>
</protein>
<organism evidence="3 4">
    <name type="scientific">Romeriopsis navalis LEGE 11480</name>
    <dbReference type="NCBI Taxonomy" id="2777977"/>
    <lineage>
        <taxon>Bacteria</taxon>
        <taxon>Bacillati</taxon>
        <taxon>Cyanobacteriota</taxon>
        <taxon>Cyanophyceae</taxon>
        <taxon>Leptolyngbyales</taxon>
        <taxon>Leptolyngbyaceae</taxon>
        <taxon>Romeriopsis</taxon>
        <taxon>Romeriopsis navalis</taxon>
    </lineage>
</organism>
<proteinExistence type="predicted"/>
<gene>
    <name evidence="3" type="ORF">IQ266_15370</name>
</gene>
<name>A0A928Z3W7_9CYAN</name>
<feature type="domain" description="Lysozyme inhibitor LprI-like N-terminal" evidence="2">
    <location>
        <begin position="46"/>
        <end position="130"/>
    </location>
</feature>
<evidence type="ECO:0000259" key="2">
    <source>
        <dbReference type="Pfam" id="PF07007"/>
    </source>
</evidence>
<feature type="chain" id="PRO_5037894829" evidence="1">
    <location>
        <begin position="25"/>
        <end position="222"/>
    </location>
</feature>
<evidence type="ECO:0000256" key="1">
    <source>
        <dbReference type="SAM" id="SignalP"/>
    </source>
</evidence>
<dbReference type="Proteomes" id="UP000625316">
    <property type="component" value="Unassembled WGS sequence"/>
</dbReference>
<evidence type="ECO:0000313" key="4">
    <source>
        <dbReference type="Proteomes" id="UP000625316"/>
    </source>
</evidence>
<dbReference type="InterPro" id="IPR009739">
    <property type="entry name" value="LprI-like_N"/>
</dbReference>
<feature type="signal peptide" evidence="1">
    <location>
        <begin position="1"/>
        <end position="24"/>
    </location>
</feature>
<reference evidence="3" key="1">
    <citation type="submission" date="2020-10" db="EMBL/GenBank/DDBJ databases">
        <authorList>
            <person name="Castelo-Branco R."/>
            <person name="Eusebio N."/>
            <person name="Adriana R."/>
            <person name="Vieira A."/>
            <person name="Brugerolle De Fraissinette N."/>
            <person name="Rezende De Castro R."/>
            <person name="Schneider M.P."/>
            <person name="Vasconcelos V."/>
            <person name="Leao P.N."/>
        </authorList>
    </citation>
    <scope>NUCLEOTIDE SEQUENCE</scope>
    <source>
        <strain evidence="3">LEGE 11480</strain>
    </source>
</reference>
<dbReference type="EMBL" id="JADEXQ010000053">
    <property type="protein sequence ID" value="MBE9031114.1"/>
    <property type="molecule type" value="Genomic_DNA"/>
</dbReference>
<dbReference type="Gene3D" id="1.20.1270.180">
    <property type="match status" value="2"/>
</dbReference>
<dbReference type="AlphaFoldDB" id="A0A928Z3W7"/>
<dbReference type="Pfam" id="PF07007">
    <property type="entry name" value="LprI"/>
    <property type="match status" value="1"/>
</dbReference>